<protein>
    <submittedName>
        <fullName evidence="1">Uncharacterized protein</fullName>
    </submittedName>
</protein>
<accession>A0A4C1X1W5</accession>
<dbReference type="Proteomes" id="UP000299102">
    <property type="component" value="Unassembled WGS sequence"/>
</dbReference>
<organism evidence="1 2">
    <name type="scientific">Eumeta variegata</name>
    <name type="common">Bagworm moth</name>
    <name type="synonym">Eumeta japonica</name>
    <dbReference type="NCBI Taxonomy" id="151549"/>
    <lineage>
        <taxon>Eukaryota</taxon>
        <taxon>Metazoa</taxon>
        <taxon>Ecdysozoa</taxon>
        <taxon>Arthropoda</taxon>
        <taxon>Hexapoda</taxon>
        <taxon>Insecta</taxon>
        <taxon>Pterygota</taxon>
        <taxon>Neoptera</taxon>
        <taxon>Endopterygota</taxon>
        <taxon>Lepidoptera</taxon>
        <taxon>Glossata</taxon>
        <taxon>Ditrysia</taxon>
        <taxon>Tineoidea</taxon>
        <taxon>Psychidae</taxon>
        <taxon>Oiketicinae</taxon>
        <taxon>Eumeta</taxon>
    </lineage>
</organism>
<keyword evidence="2" id="KW-1185">Reference proteome</keyword>
<name>A0A4C1X1W5_EUMVA</name>
<proteinExistence type="predicted"/>
<sequence>MVMDTREQGWMADRVMQDSSSATTLLRASPPCARPRHLVTFNLLRVLPTCASLNSAQDHIAVKYERECCARGLPEVLDY</sequence>
<gene>
    <name evidence="1" type="ORF">EVAR_79098_1</name>
</gene>
<evidence type="ECO:0000313" key="1">
    <source>
        <dbReference type="EMBL" id="GBP56962.1"/>
    </source>
</evidence>
<reference evidence="1 2" key="1">
    <citation type="journal article" date="2019" name="Commun. Biol.">
        <title>The bagworm genome reveals a unique fibroin gene that provides high tensile strength.</title>
        <authorList>
            <person name="Kono N."/>
            <person name="Nakamura H."/>
            <person name="Ohtoshi R."/>
            <person name="Tomita M."/>
            <person name="Numata K."/>
            <person name="Arakawa K."/>
        </authorList>
    </citation>
    <scope>NUCLEOTIDE SEQUENCE [LARGE SCALE GENOMIC DNA]</scope>
</reference>
<evidence type="ECO:0000313" key="2">
    <source>
        <dbReference type="Proteomes" id="UP000299102"/>
    </source>
</evidence>
<dbReference type="EMBL" id="BGZK01000705">
    <property type="protein sequence ID" value="GBP56962.1"/>
    <property type="molecule type" value="Genomic_DNA"/>
</dbReference>
<comment type="caution">
    <text evidence="1">The sequence shown here is derived from an EMBL/GenBank/DDBJ whole genome shotgun (WGS) entry which is preliminary data.</text>
</comment>
<dbReference type="AlphaFoldDB" id="A0A4C1X1W5"/>